<evidence type="ECO:0000259" key="3">
    <source>
        <dbReference type="SMART" id="SM00507"/>
    </source>
</evidence>
<sequence>MTDDGDVNRSLSANGVDAFVAVLAAADPAVLSGLDCLVLAERLARAEKACAAARVRFAARAADCGSHRSLGFSSGEEWAARMTGSTPGSARDELALGGKLGGCPETSSALAAGELSLAQAIEIARTEKALPGSEADMLARAKVMSLGGLRDEGRRLRLADLEPGEAYKRQHRERSFRSWTDAAGMLCFRGALTPDKGVPFINRLDALVDQLSREAKSSAADGEEIEPREVHAADAFVALLEEDRAGAGTGLAPTAKKPRSVELVLLWDLAAAMRGHTHPGEMCSVLGAGPTSDAVARDLAGDAFVKLVTHDGVKIDTVQHFGRRVRAELRTALDLGAPPDFAGAVCRERGCGRRYGLEWDHVDPVANGGATSHGNLQPLCWPHHQDKTERDRKQGRLGPFPWVPTKMGQCAGEVPP</sequence>
<proteinExistence type="inferred from homology"/>
<dbReference type="GO" id="GO:0003676">
    <property type="term" value="F:nucleic acid binding"/>
    <property type="evidence" value="ECO:0007669"/>
    <property type="project" value="InterPro"/>
</dbReference>
<dbReference type="InterPro" id="IPR003615">
    <property type="entry name" value="HNH_nuc"/>
</dbReference>
<feature type="compositionally biased region" description="Basic and acidic residues" evidence="2">
    <location>
        <begin position="383"/>
        <end position="394"/>
    </location>
</feature>
<accession>A0A6J4H5U4</accession>
<dbReference type="EMBL" id="CADCTF010000011">
    <property type="protein sequence ID" value="CAA9213313.1"/>
    <property type="molecule type" value="Genomic_DNA"/>
</dbReference>
<dbReference type="SMART" id="SM00507">
    <property type="entry name" value="HNHc"/>
    <property type="match status" value="1"/>
</dbReference>
<dbReference type="CDD" id="cd00085">
    <property type="entry name" value="HNHc"/>
    <property type="match status" value="1"/>
</dbReference>
<dbReference type="GO" id="GO:0008270">
    <property type="term" value="F:zinc ion binding"/>
    <property type="evidence" value="ECO:0007669"/>
    <property type="project" value="InterPro"/>
</dbReference>
<feature type="domain" description="HNH nuclease" evidence="3">
    <location>
        <begin position="324"/>
        <end position="385"/>
    </location>
</feature>
<protein>
    <recommendedName>
        <fullName evidence="3">HNH nuclease domain-containing protein</fullName>
    </recommendedName>
</protein>
<dbReference type="GO" id="GO:0004519">
    <property type="term" value="F:endonuclease activity"/>
    <property type="evidence" value="ECO:0007669"/>
    <property type="project" value="InterPro"/>
</dbReference>
<gene>
    <name evidence="4" type="ORF">AVDCRST_MAG50-149</name>
</gene>
<reference evidence="4" key="1">
    <citation type="submission" date="2020-02" db="EMBL/GenBank/DDBJ databases">
        <authorList>
            <person name="Meier V. D."/>
        </authorList>
    </citation>
    <scope>NUCLEOTIDE SEQUENCE</scope>
    <source>
        <strain evidence="4">AVDCRST_MAG50</strain>
    </source>
</reference>
<evidence type="ECO:0000256" key="1">
    <source>
        <dbReference type="ARBA" id="ARBA00023450"/>
    </source>
</evidence>
<dbReference type="AlphaFoldDB" id="A0A6J4H5U4"/>
<dbReference type="InterPro" id="IPR003870">
    <property type="entry name" value="DUF222"/>
</dbReference>
<dbReference type="InterPro" id="IPR002711">
    <property type="entry name" value="HNH"/>
</dbReference>
<comment type="similarity">
    <text evidence="1">Belongs to the Rv1128c/1148c/1588c/1702c/1945/3466 family.</text>
</comment>
<feature type="region of interest" description="Disordered" evidence="2">
    <location>
        <begin position="376"/>
        <end position="416"/>
    </location>
</feature>
<dbReference type="Pfam" id="PF01844">
    <property type="entry name" value="HNH"/>
    <property type="match status" value="1"/>
</dbReference>
<dbReference type="Pfam" id="PF02720">
    <property type="entry name" value="DUF222"/>
    <property type="match status" value="1"/>
</dbReference>
<organism evidence="4">
    <name type="scientific">uncultured Acidimicrobiales bacterium</name>
    <dbReference type="NCBI Taxonomy" id="310071"/>
    <lineage>
        <taxon>Bacteria</taxon>
        <taxon>Bacillati</taxon>
        <taxon>Actinomycetota</taxon>
        <taxon>Acidimicrobiia</taxon>
        <taxon>Acidimicrobiales</taxon>
        <taxon>environmental samples</taxon>
    </lineage>
</organism>
<evidence type="ECO:0000313" key="4">
    <source>
        <dbReference type="EMBL" id="CAA9213313.1"/>
    </source>
</evidence>
<dbReference type="Gene3D" id="1.10.30.50">
    <property type="match status" value="1"/>
</dbReference>
<name>A0A6J4H5U4_9ACTN</name>
<evidence type="ECO:0000256" key="2">
    <source>
        <dbReference type="SAM" id="MobiDB-lite"/>
    </source>
</evidence>